<dbReference type="EMBL" id="CP045898">
    <property type="protein sequence ID" value="QQP39853.1"/>
    <property type="molecule type" value="Genomic_DNA"/>
</dbReference>
<dbReference type="GO" id="GO:0003676">
    <property type="term" value="F:nucleic acid binding"/>
    <property type="evidence" value="ECO:0007669"/>
    <property type="project" value="InterPro"/>
</dbReference>
<keyword evidence="3" id="KW-1185">Reference proteome</keyword>
<evidence type="ECO:0000313" key="2">
    <source>
        <dbReference type="EMBL" id="QQP39853.1"/>
    </source>
</evidence>
<protein>
    <submittedName>
        <fullName evidence="2">Transposable element tcb2 transposase</fullName>
    </submittedName>
</protein>
<dbReference type="AlphaFoldDB" id="A0A7T8GXW0"/>
<sequence>MSSELECRTAIIVALRCGRAPKEIIDFFKFPKATVYSIAKSFKESEDIEEGFLTPERKTPDRSQGDIMPPHFFAKGQNVNKEVYLDVMQTVVKPWMTQIAAGRPYLYQQDGAPAHTSNLVQNWCLENLD</sequence>
<feature type="non-terminal residue" evidence="2">
    <location>
        <position position="1"/>
    </location>
</feature>
<evidence type="ECO:0000256" key="1">
    <source>
        <dbReference type="SAM" id="MobiDB-lite"/>
    </source>
</evidence>
<organism evidence="2 3">
    <name type="scientific">Caligus rogercresseyi</name>
    <name type="common">Sea louse</name>
    <dbReference type="NCBI Taxonomy" id="217165"/>
    <lineage>
        <taxon>Eukaryota</taxon>
        <taxon>Metazoa</taxon>
        <taxon>Ecdysozoa</taxon>
        <taxon>Arthropoda</taxon>
        <taxon>Crustacea</taxon>
        <taxon>Multicrustacea</taxon>
        <taxon>Hexanauplia</taxon>
        <taxon>Copepoda</taxon>
        <taxon>Siphonostomatoida</taxon>
        <taxon>Caligidae</taxon>
        <taxon>Caligus</taxon>
    </lineage>
</organism>
<name>A0A7T8GXW0_CALRO</name>
<dbReference type="Gene3D" id="3.30.420.10">
    <property type="entry name" value="Ribonuclease H-like superfamily/Ribonuclease H"/>
    <property type="match status" value="1"/>
</dbReference>
<dbReference type="Proteomes" id="UP000595437">
    <property type="component" value="Chromosome 9"/>
</dbReference>
<dbReference type="InterPro" id="IPR036397">
    <property type="entry name" value="RNaseH_sf"/>
</dbReference>
<proteinExistence type="predicted"/>
<feature type="region of interest" description="Disordered" evidence="1">
    <location>
        <begin position="49"/>
        <end position="71"/>
    </location>
</feature>
<gene>
    <name evidence="2" type="ORF">FKW44_013703</name>
</gene>
<reference evidence="3" key="1">
    <citation type="submission" date="2021-01" db="EMBL/GenBank/DDBJ databases">
        <title>Caligus Genome Assembly.</title>
        <authorList>
            <person name="Gallardo-Escarate C."/>
        </authorList>
    </citation>
    <scope>NUCLEOTIDE SEQUENCE [LARGE SCALE GENOMIC DNA]</scope>
</reference>
<feature type="compositionally biased region" description="Basic and acidic residues" evidence="1">
    <location>
        <begin position="55"/>
        <end position="64"/>
    </location>
</feature>
<accession>A0A7T8GXW0</accession>
<evidence type="ECO:0000313" key="3">
    <source>
        <dbReference type="Proteomes" id="UP000595437"/>
    </source>
</evidence>